<organism evidence="1 2">
    <name type="scientific">Funneliformis mosseae</name>
    <name type="common">Endomycorrhizal fungus</name>
    <name type="synonym">Glomus mosseae</name>
    <dbReference type="NCBI Taxonomy" id="27381"/>
    <lineage>
        <taxon>Eukaryota</taxon>
        <taxon>Fungi</taxon>
        <taxon>Fungi incertae sedis</taxon>
        <taxon>Mucoromycota</taxon>
        <taxon>Glomeromycotina</taxon>
        <taxon>Glomeromycetes</taxon>
        <taxon>Glomerales</taxon>
        <taxon>Glomeraceae</taxon>
        <taxon>Funneliformis</taxon>
    </lineage>
</organism>
<comment type="caution">
    <text evidence="1">The sequence shown here is derived from an EMBL/GenBank/DDBJ whole genome shotgun (WGS) entry which is preliminary data.</text>
</comment>
<name>A0A9N9FL15_FUNMO</name>
<dbReference type="Proteomes" id="UP000789375">
    <property type="component" value="Unassembled WGS sequence"/>
</dbReference>
<keyword evidence="2" id="KW-1185">Reference proteome</keyword>
<gene>
    <name evidence="1" type="ORF">FMOSSE_LOCUS5970</name>
</gene>
<dbReference type="EMBL" id="CAJVPP010001203">
    <property type="protein sequence ID" value="CAG8540829.1"/>
    <property type="molecule type" value="Genomic_DNA"/>
</dbReference>
<evidence type="ECO:0000313" key="2">
    <source>
        <dbReference type="Proteomes" id="UP000789375"/>
    </source>
</evidence>
<sequence>MLYLLIQVNENIKCIISERIVSIESTTNKFCDLFDAVTVEQYDDREVQVFVRREKSESYFNSKQTKFF</sequence>
<evidence type="ECO:0000313" key="1">
    <source>
        <dbReference type="EMBL" id="CAG8540829.1"/>
    </source>
</evidence>
<proteinExistence type="predicted"/>
<reference evidence="1" key="1">
    <citation type="submission" date="2021-06" db="EMBL/GenBank/DDBJ databases">
        <authorList>
            <person name="Kallberg Y."/>
            <person name="Tangrot J."/>
            <person name="Rosling A."/>
        </authorList>
    </citation>
    <scope>NUCLEOTIDE SEQUENCE</scope>
    <source>
        <strain evidence="1">87-6 pot B 2015</strain>
    </source>
</reference>
<accession>A0A9N9FL15</accession>
<dbReference type="AlphaFoldDB" id="A0A9N9FL15"/>
<protein>
    <submittedName>
        <fullName evidence="1">13705_t:CDS:1</fullName>
    </submittedName>
</protein>